<dbReference type="AlphaFoldDB" id="X0UBG0"/>
<comment type="caution">
    <text evidence="2">The sequence shown here is derived from an EMBL/GenBank/DDBJ whole genome shotgun (WGS) entry which is preliminary data.</text>
</comment>
<reference evidence="2" key="1">
    <citation type="journal article" date="2014" name="Front. Microbiol.">
        <title>High frequency of phylogenetically diverse reductive dehalogenase-homologous genes in deep subseafloor sedimentary metagenomes.</title>
        <authorList>
            <person name="Kawai M."/>
            <person name="Futagami T."/>
            <person name="Toyoda A."/>
            <person name="Takaki Y."/>
            <person name="Nishi S."/>
            <person name="Hori S."/>
            <person name="Arai W."/>
            <person name="Tsubouchi T."/>
            <person name="Morono Y."/>
            <person name="Uchiyama I."/>
            <person name="Ito T."/>
            <person name="Fujiyama A."/>
            <person name="Inagaki F."/>
            <person name="Takami H."/>
        </authorList>
    </citation>
    <scope>NUCLEOTIDE SEQUENCE</scope>
    <source>
        <strain evidence="2">Expedition CK06-06</strain>
    </source>
</reference>
<feature type="transmembrane region" description="Helical" evidence="1">
    <location>
        <begin position="38"/>
        <end position="60"/>
    </location>
</feature>
<gene>
    <name evidence="2" type="ORF">S01H1_43872</name>
</gene>
<protein>
    <recommendedName>
        <fullName evidence="3">TerC family protein</fullName>
    </recommendedName>
</protein>
<name>X0UBG0_9ZZZZ</name>
<evidence type="ECO:0008006" key="3">
    <source>
        <dbReference type="Google" id="ProtNLM"/>
    </source>
</evidence>
<feature type="non-terminal residue" evidence="2">
    <location>
        <position position="70"/>
    </location>
</feature>
<proteinExistence type="predicted"/>
<keyword evidence="1" id="KW-0812">Transmembrane</keyword>
<keyword evidence="1" id="KW-0472">Membrane</keyword>
<organism evidence="2">
    <name type="scientific">marine sediment metagenome</name>
    <dbReference type="NCBI Taxonomy" id="412755"/>
    <lineage>
        <taxon>unclassified sequences</taxon>
        <taxon>metagenomes</taxon>
        <taxon>ecological metagenomes</taxon>
    </lineage>
</organism>
<evidence type="ECO:0000256" key="1">
    <source>
        <dbReference type="SAM" id="Phobius"/>
    </source>
</evidence>
<dbReference type="EMBL" id="BARS01027960">
    <property type="protein sequence ID" value="GAG02900.1"/>
    <property type="molecule type" value="Genomic_DNA"/>
</dbReference>
<accession>X0UBG0</accession>
<keyword evidence="1" id="KW-1133">Transmembrane helix</keyword>
<sequence>MPVWIWPWIGFNVFVLAMLAIDLGVFHRRAHVVSLREAAIWSAVWISLSLLFNAGIFILMGSQKGMEFLT</sequence>
<evidence type="ECO:0000313" key="2">
    <source>
        <dbReference type="EMBL" id="GAG02900.1"/>
    </source>
</evidence>
<feature type="transmembrane region" description="Helical" evidence="1">
    <location>
        <begin position="6"/>
        <end position="26"/>
    </location>
</feature>